<dbReference type="SUPFAM" id="SSF82549">
    <property type="entry name" value="DAK1/DegV-like"/>
    <property type="match status" value="1"/>
</dbReference>
<reference evidence="2 3" key="1">
    <citation type="submission" date="2016-02" db="EMBL/GenBank/DDBJ databases">
        <title>Draft Genome for Tepidibacillus decaturensis nov. sp. Strain Z9, an Anaerobic, Moderately Thermophilic and Heterotrophic Bacterium from Deep Subsurface of the Illinois Basin, USA.</title>
        <authorList>
            <person name="Dong Y."/>
            <person name="Chang J.Y."/>
            <person name="Sanford R."/>
            <person name="Fouke B.W."/>
        </authorList>
    </citation>
    <scope>NUCLEOTIDE SEQUENCE [LARGE SCALE GENOMIC DNA]</scope>
    <source>
        <strain evidence="2 3">Z9</strain>
    </source>
</reference>
<organism evidence="2 3">
    <name type="scientific">Tepidibacillus decaturensis</name>
    <dbReference type="NCBI Taxonomy" id="1413211"/>
    <lineage>
        <taxon>Bacteria</taxon>
        <taxon>Bacillati</taxon>
        <taxon>Bacillota</taxon>
        <taxon>Bacilli</taxon>
        <taxon>Bacillales</taxon>
        <taxon>Bacillaceae</taxon>
        <taxon>Tepidibacillus</taxon>
    </lineage>
</organism>
<dbReference type="InterPro" id="IPR003797">
    <property type="entry name" value="DegV"/>
</dbReference>
<dbReference type="GO" id="GO:0008289">
    <property type="term" value="F:lipid binding"/>
    <property type="evidence" value="ECO:0007669"/>
    <property type="project" value="UniProtKB-KW"/>
</dbReference>
<protein>
    <submittedName>
        <fullName evidence="2">Fatty acid-binding protein DegV</fullName>
    </submittedName>
</protein>
<name>A0A135L669_9BACI</name>
<keyword evidence="3" id="KW-1185">Reference proteome</keyword>
<dbReference type="Gene3D" id="3.30.1180.10">
    <property type="match status" value="1"/>
</dbReference>
<dbReference type="PROSITE" id="PS51482">
    <property type="entry name" value="DEGV"/>
    <property type="match status" value="1"/>
</dbReference>
<accession>A0A135L669</accession>
<dbReference type="InterPro" id="IPR043168">
    <property type="entry name" value="DegV_C"/>
</dbReference>
<evidence type="ECO:0000313" key="3">
    <source>
        <dbReference type="Proteomes" id="UP000070352"/>
    </source>
</evidence>
<dbReference type="NCBIfam" id="TIGR00762">
    <property type="entry name" value="DegV"/>
    <property type="match status" value="1"/>
</dbReference>
<dbReference type="Proteomes" id="UP000070352">
    <property type="component" value="Unassembled WGS sequence"/>
</dbReference>
<dbReference type="PANTHER" id="PTHR33434:SF2">
    <property type="entry name" value="FATTY ACID-BINDING PROTEIN TM_1468"/>
    <property type="match status" value="1"/>
</dbReference>
<dbReference type="InterPro" id="IPR050270">
    <property type="entry name" value="DegV_domain_contain"/>
</dbReference>
<proteinExistence type="predicted"/>
<dbReference type="Gene3D" id="3.40.50.10170">
    <property type="match status" value="1"/>
</dbReference>
<gene>
    <name evidence="2" type="ORF">U473_11000</name>
</gene>
<keyword evidence="1" id="KW-0446">Lipid-binding</keyword>
<evidence type="ECO:0000256" key="1">
    <source>
        <dbReference type="ARBA" id="ARBA00023121"/>
    </source>
</evidence>
<dbReference type="EMBL" id="LSKU01000001">
    <property type="protein sequence ID" value="KXG44481.1"/>
    <property type="molecule type" value="Genomic_DNA"/>
</dbReference>
<evidence type="ECO:0000313" key="2">
    <source>
        <dbReference type="EMBL" id="KXG44481.1"/>
    </source>
</evidence>
<dbReference type="STRING" id="1413211.U473_11000"/>
<dbReference type="RefSeq" id="WP_068726262.1">
    <property type="nucleotide sequence ID" value="NZ_LSKU01000001.1"/>
</dbReference>
<dbReference type="Pfam" id="PF02645">
    <property type="entry name" value="DegV"/>
    <property type="match status" value="1"/>
</dbReference>
<sequence>MAKIAVVTDSTAYLTKDIIEKYHIHVVPLAVNFGTRSYREGLDLSTEDFYDMLKVEQELPTTSQPAIGDFVKLYEELAKEYDEAIAIHLSSGISGTMNTSLAAANMVEGIHVEVIDSEIACYAQGFMVIEAAQMVTEGKKLEEIKSRIEWVVKNIKAYFVVDDLSHLHRGGRLNAAQMIVGSILKIKPIIYFQDKKLEPFEKVRTKKKAFERILQLLDGDLKNGGKFKVSVIQGNVIEEAEELLNKIKETYPNVEVNISDFGPVIGVHTGPGTIGITWYRVANDTGSFSGKI</sequence>
<comment type="caution">
    <text evidence="2">The sequence shown here is derived from an EMBL/GenBank/DDBJ whole genome shotgun (WGS) entry which is preliminary data.</text>
</comment>
<dbReference type="OrthoDB" id="9775494at2"/>
<dbReference type="PANTHER" id="PTHR33434">
    <property type="entry name" value="DEGV DOMAIN-CONTAINING PROTEIN DR_1986-RELATED"/>
    <property type="match status" value="1"/>
</dbReference>
<dbReference type="AlphaFoldDB" id="A0A135L669"/>